<dbReference type="RefSeq" id="WP_204684198.1">
    <property type="nucleotide sequence ID" value="NZ_BSNR01000014.1"/>
</dbReference>
<accession>A0ABS2KBE1</accession>
<dbReference type="Gene3D" id="2.60.120.10">
    <property type="entry name" value="Jelly Rolls"/>
    <property type="match status" value="1"/>
</dbReference>
<evidence type="ECO:0000313" key="3">
    <source>
        <dbReference type="Proteomes" id="UP001430149"/>
    </source>
</evidence>
<dbReference type="InterPro" id="IPR011051">
    <property type="entry name" value="RmlC_Cupin_sf"/>
</dbReference>
<feature type="domain" description="DUF985" evidence="1">
    <location>
        <begin position="10"/>
        <end position="149"/>
    </location>
</feature>
<sequence>MTVDTRYLDRLISKLELAPHPEGGLYRQTYRSEECILRFSTGQGRVERRASTAIYYLLHDDDHSAWHRIDADEMWHFYLGDPLFIHVLDPHGELVTHILGNTLEQPDGAFQVLVPAGHWFAAERTGPRGFSLAGCTVAPGFEFDSFELADIGELQSRYPRHAALLLRLKQRDHAMHEATAPRHG</sequence>
<gene>
    <name evidence="2" type="ORF">ISP19_20125</name>
</gene>
<evidence type="ECO:0000259" key="1">
    <source>
        <dbReference type="Pfam" id="PF06172"/>
    </source>
</evidence>
<dbReference type="InterPro" id="IPR014710">
    <property type="entry name" value="RmlC-like_jellyroll"/>
</dbReference>
<comment type="caution">
    <text evidence="2">The sequence shown here is derived from an EMBL/GenBank/DDBJ whole genome shotgun (WGS) entry which is preliminary data.</text>
</comment>
<proteinExistence type="predicted"/>
<dbReference type="InterPro" id="IPR039935">
    <property type="entry name" value="YML079W-like"/>
</dbReference>
<dbReference type="SUPFAM" id="SSF51182">
    <property type="entry name" value="RmlC-like cupins"/>
    <property type="match status" value="1"/>
</dbReference>
<dbReference type="PANTHER" id="PTHR33387">
    <property type="entry name" value="RMLC-LIKE JELLY ROLL FOLD PROTEIN"/>
    <property type="match status" value="1"/>
</dbReference>
<reference evidence="2" key="1">
    <citation type="submission" date="2020-10" db="EMBL/GenBank/DDBJ databases">
        <title>Phylogeny of dyella-like bacteria.</title>
        <authorList>
            <person name="Fu J."/>
        </authorList>
    </citation>
    <scope>NUCLEOTIDE SEQUENCE</scope>
    <source>
        <strain evidence="2">DHOC52</strain>
    </source>
</reference>
<dbReference type="InterPro" id="IPR009327">
    <property type="entry name" value="Cupin_DUF985"/>
</dbReference>
<protein>
    <submittedName>
        <fullName evidence="2">Cupin domain-containing protein</fullName>
    </submittedName>
</protein>
<organism evidence="2 3">
    <name type="scientific">Dyella flava</name>
    <dbReference type="NCBI Taxonomy" id="1920170"/>
    <lineage>
        <taxon>Bacteria</taxon>
        <taxon>Pseudomonadati</taxon>
        <taxon>Pseudomonadota</taxon>
        <taxon>Gammaproteobacteria</taxon>
        <taxon>Lysobacterales</taxon>
        <taxon>Rhodanobacteraceae</taxon>
        <taxon>Dyella</taxon>
    </lineage>
</organism>
<keyword evidence="3" id="KW-1185">Reference proteome</keyword>
<dbReference type="CDD" id="cd06121">
    <property type="entry name" value="cupin_YML079wp"/>
    <property type="match status" value="1"/>
</dbReference>
<dbReference type="PANTHER" id="PTHR33387:SF3">
    <property type="entry name" value="DUF985 DOMAIN-CONTAINING PROTEIN"/>
    <property type="match status" value="1"/>
</dbReference>
<evidence type="ECO:0000313" key="2">
    <source>
        <dbReference type="EMBL" id="MBM7127688.1"/>
    </source>
</evidence>
<name>A0ABS2KBE1_9GAMM</name>
<dbReference type="Pfam" id="PF06172">
    <property type="entry name" value="Cupin_5"/>
    <property type="match status" value="1"/>
</dbReference>
<dbReference type="Proteomes" id="UP001430149">
    <property type="component" value="Unassembled WGS sequence"/>
</dbReference>
<dbReference type="EMBL" id="JADIKE010000039">
    <property type="protein sequence ID" value="MBM7127688.1"/>
    <property type="molecule type" value="Genomic_DNA"/>
</dbReference>